<dbReference type="Proteomes" id="UP000053091">
    <property type="component" value="Unassembled WGS sequence"/>
</dbReference>
<dbReference type="CDD" id="cd03442">
    <property type="entry name" value="BFIT_BACH"/>
    <property type="match status" value="1"/>
</dbReference>
<keyword evidence="2 3" id="KW-0378">Hydrolase</keyword>
<dbReference type="AlphaFoldDB" id="A0A0S7C1M6"/>
<dbReference type="GO" id="GO:0006637">
    <property type="term" value="P:acyl-CoA metabolic process"/>
    <property type="evidence" value="ECO:0007669"/>
    <property type="project" value="TreeGrafter"/>
</dbReference>
<dbReference type="Gene3D" id="3.10.129.10">
    <property type="entry name" value="Hotdog Thioesterase"/>
    <property type="match status" value="1"/>
</dbReference>
<evidence type="ECO:0000259" key="4">
    <source>
        <dbReference type="PROSITE" id="PS51770"/>
    </source>
</evidence>
<dbReference type="GO" id="GO:0005737">
    <property type="term" value="C:cytoplasm"/>
    <property type="evidence" value="ECO:0007669"/>
    <property type="project" value="TreeGrafter"/>
</dbReference>
<evidence type="ECO:0000256" key="3">
    <source>
        <dbReference type="PROSITE-ProRule" id="PRU01106"/>
    </source>
</evidence>
<dbReference type="InterPro" id="IPR006683">
    <property type="entry name" value="Thioestr_dom"/>
</dbReference>
<dbReference type="PROSITE" id="PS51770">
    <property type="entry name" value="HOTDOG_ACOT"/>
    <property type="match status" value="1"/>
</dbReference>
<dbReference type="SUPFAM" id="SSF54637">
    <property type="entry name" value="Thioesterase/thiol ester dehydrase-isomerase"/>
    <property type="match status" value="1"/>
</dbReference>
<dbReference type="InterPro" id="IPR029069">
    <property type="entry name" value="HotDog_dom_sf"/>
</dbReference>
<accession>A0A0S7C1M6</accession>
<dbReference type="OrthoDB" id="9791628at2"/>
<dbReference type="InterPro" id="IPR033120">
    <property type="entry name" value="HOTDOG_ACOT"/>
</dbReference>
<dbReference type="RefSeq" id="WP_062041064.1">
    <property type="nucleotide sequence ID" value="NZ_DF968182.1"/>
</dbReference>
<gene>
    <name evidence="5" type="ORF">TBC1_111792</name>
</gene>
<dbReference type="PANTHER" id="PTHR11049">
    <property type="entry name" value="ACYL COENZYME A THIOESTER HYDROLASE"/>
    <property type="match status" value="1"/>
</dbReference>
<dbReference type="STRING" id="1678841.TBC1_111792"/>
<reference evidence="5" key="1">
    <citation type="journal article" date="2015" name="Genome Announc.">
        <title>Draft Genome Sequence of Bacteroidales Strain TBC1, a Novel Isolate from a Methanogenic Wastewater Treatment System.</title>
        <authorList>
            <person name="Tourlousse D.M."/>
            <person name="Matsuura N."/>
            <person name="Sun L."/>
            <person name="Toyonaga M."/>
            <person name="Kuroda K."/>
            <person name="Ohashi A."/>
            <person name="Cruz R."/>
            <person name="Yamaguchi T."/>
            <person name="Sekiguchi Y."/>
        </authorList>
    </citation>
    <scope>NUCLEOTIDE SEQUENCE [LARGE SCALE GENOMIC DNA]</scope>
    <source>
        <strain evidence="5">TBC1</strain>
    </source>
</reference>
<evidence type="ECO:0000256" key="2">
    <source>
        <dbReference type="ARBA" id="ARBA00022801"/>
    </source>
</evidence>
<dbReference type="Pfam" id="PF03061">
    <property type="entry name" value="4HBT"/>
    <property type="match status" value="1"/>
</dbReference>
<dbReference type="InterPro" id="IPR040170">
    <property type="entry name" value="Cytosol_ACT"/>
</dbReference>
<evidence type="ECO:0000313" key="6">
    <source>
        <dbReference type="Proteomes" id="UP000053091"/>
    </source>
</evidence>
<protein>
    <submittedName>
        <fullName evidence="5">Acyl-CoA hydrolase</fullName>
    </submittedName>
</protein>
<name>A0A0S7C1M6_9BACT</name>
<evidence type="ECO:0000256" key="1">
    <source>
        <dbReference type="ARBA" id="ARBA00010458"/>
    </source>
</evidence>
<evidence type="ECO:0000313" key="5">
    <source>
        <dbReference type="EMBL" id="GAP43636.1"/>
    </source>
</evidence>
<keyword evidence="6" id="KW-1185">Reference proteome</keyword>
<sequence length="131" mass="14438">MEGKTTIITRLVMPGMLNDQGILFGGNLLKWMDEAAYIAAKRFVSMRLVTVSVEKVKFHRPLYQGDILELCCNVKRTGNVLLEVEVKVSCECSKAAEKMLAAKGIFKFAAVDECNRPVRIGTSADCLALPV</sequence>
<proteinExistence type="inferred from homology"/>
<feature type="domain" description="HotDog ACOT-type" evidence="4">
    <location>
        <begin position="2"/>
        <end position="114"/>
    </location>
</feature>
<comment type="similarity">
    <text evidence="1">Belongs to the acyl coenzyme A hydrolase family.</text>
</comment>
<dbReference type="GO" id="GO:0052816">
    <property type="term" value="F:long-chain fatty acyl-CoA hydrolase activity"/>
    <property type="evidence" value="ECO:0007669"/>
    <property type="project" value="TreeGrafter"/>
</dbReference>
<organism evidence="5">
    <name type="scientific">Lentimicrobium saccharophilum</name>
    <dbReference type="NCBI Taxonomy" id="1678841"/>
    <lineage>
        <taxon>Bacteria</taxon>
        <taxon>Pseudomonadati</taxon>
        <taxon>Bacteroidota</taxon>
        <taxon>Bacteroidia</taxon>
        <taxon>Bacteroidales</taxon>
        <taxon>Lentimicrobiaceae</taxon>
        <taxon>Lentimicrobium</taxon>
    </lineage>
</organism>
<dbReference type="EMBL" id="DF968182">
    <property type="protein sequence ID" value="GAP43636.1"/>
    <property type="molecule type" value="Genomic_DNA"/>
</dbReference>